<evidence type="ECO:0000313" key="1">
    <source>
        <dbReference type="EMBL" id="MBQ0933100.1"/>
    </source>
</evidence>
<dbReference type="InterPro" id="IPR023214">
    <property type="entry name" value="HAD_sf"/>
</dbReference>
<dbReference type="PANTHER" id="PTHR43434:SF20">
    <property type="entry name" value="5'-NUCLEOTIDASE"/>
    <property type="match status" value="1"/>
</dbReference>
<dbReference type="GO" id="GO:0005829">
    <property type="term" value="C:cytosol"/>
    <property type="evidence" value="ECO:0007669"/>
    <property type="project" value="TreeGrafter"/>
</dbReference>
<dbReference type="AlphaFoldDB" id="A0A940YEI4"/>
<dbReference type="InterPro" id="IPR041492">
    <property type="entry name" value="HAD_2"/>
</dbReference>
<dbReference type="GO" id="GO:0004713">
    <property type="term" value="F:protein tyrosine kinase activity"/>
    <property type="evidence" value="ECO:0007669"/>
    <property type="project" value="TreeGrafter"/>
</dbReference>
<proteinExistence type="predicted"/>
<dbReference type="InterPro" id="IPR036412">
    <property type="entry name" value="HAD-like_sf"/>
</dbReference>
<reference evidence="1 2" key="1">
    <citation type="submission" date="2021-04" db="EMBL/GenBank/DDBJ databases">
        <title>The genome sequence of Ideonella sp. 3Y2.</title>
        <authorList>
            <person name="Liu Y."/>
        </authorList>
    </citation>
    <scope>NUCLEOTIDE SEQUENCE [LARGE SCALE GENOMIC DNA]</scope>
    <source>
        <strain evidence="1 2">3Y2</strain>
    </source>
</reference>
<dbReference type="GO" id="GO:0016787">
    <property type="term" value="F:hydrolase activity"/>
    <property type="evidence" value="ECO:0007669"/>
    <property type="project" value="UniProtKB-KW"/>
</dbReference>
<dbReference type="RefSeq" id="WP_210856774.1">
    <property type="nucleotide sequence ID" value="NZ_JAGQDD010000023.1"/>
</dbReference>
<keyword evidence="2" id="KW-1185">Reference proteome</keyword>
<name>A0A940YEI4_9BURK</name>
<dbReference type="Gene3D" id="3.40.50.1000">
    <property type="entry name" value="HAD superfamily/HAD-like"/>
    <property type="match status" value="1"/>
</dbReference>
<dbReference type="Pfam" id="PF13419">
    <property type="entry name" value="HAD_2"/>
    <property type="match status" value="1"/>
</dbReference>
<dbReference type="Gene3D" id="1.10.150.240">
    <property type="entry name" value="Putative phosphatase, domain 2"/>
    <property type="match status" value="1"/>
</dbReference>
<dbReference type="PANTHER" id="PTHR43434">
    <property type="entry name" value="PHOSPHOGLYCOLATE PHOSPHATASE"/>
    <property type="match status" value="1"/>
</dbReference>
<comment type="caution">
    <text evidence="1">The sequence shown here is derived from an EMBL/GenBank/DDBJ whole genome shotgun (WGS) entry which is preliminary data.</text>
</comment>
<organism evidence="1 2">
    <name type="scientific">Ideonella alba</name>
    <dbReference type="NCBI Taxonomy" id="2824118"/>
    <lineage>
        <taxon>Bacteria</taxon>
        <taxon>Pseudomonadati</taxon>
        <taxon>Pseudomonadota</taxon>
        <taxon>Betaproteobacteria</taxon>
        <taxon>Burkholderiales</taxon>
        <taxon>Sphaerotilaceae</taxon>
        <taxon>Ideonella</taxon>
    </lineage>
</organism>
<dbReference type="InterPro" id="IPR050155">
    <property type="entry name" value="HAD-like_hydrolase_sf"/>
</dbReference>
<dbReference type="Proteomes" id="UP000676246">
    <property type="component" value="Unassembled WGS sequence"/>
</dbReference>
<dbReference type="EMBL" id="JAGQDD010000023">
    <property type="protein sequence ID" value="MBQ0933100.1"/>
    <property type="molecule type" value="Genomic_DNA"/>
</dbReference>
<dbReference type="SFLD" id="SFLDG01129">
    <property type="entry name" value="C1.5:_HAD__Beta-PGM__Phosphata"/>
    <property type="match status" value="1"/>
</dbReference>
<dbReference type="SUPFAM" id="SSF56784">
    <property type="entry name" value="HAD-like"/>
    <property type="match status" value="1"/>
</dbReference>
<dbReference type="SFLD" id="SFLDS00003">
    <property type="entry name" value="Haloacid_Dehalogenase"/>
    <property type="match status" value="1"/>
</dbReference>
<protein>
    <submittedName>
        <fullName evidence="1">HAD hydrolase-like protein</fullName>
    </submittedName>
</protein>
<evidence type="ECO:0000313" key="2">
    <source>
        <dbReference type="Proteomes" id="UP000676246"/>
    </source>
</evidence>
<dbReference type="InterPro" id="IPR023198">
    <property type="entry name" value="PGP-like_dom2"/>
</dbReference>
<sequence>MSRPFLLLDLDGTLSDPQQGIARSINHALASIGQATQDEAALTRYIGPPLSESFRELVPGADEATVQALLAAYRARYGAIGYAENTLYAGVPEALAALAGAGATLVLCTSKRVDFAEQILRLFGLREHFAWLSGGRDGLHKWQQLGELRAAGRVPDHAVMIGDRAVDLIAAHRNGLDSGAVRWGHGSQDELAAESPTHWFDQPQDWLRLVADSAA</sequence>
<keyword evidence="1" id="KW-0378">Hydrolase</keyword>
<gene>
    <name evidence="1" type="ORF">KAK03_21725</name>
</gene>
<accession>A0A940YEI4</accession>